<dbReference type="Pfam" id="PF17917">
    <property type="entry name" value="RT_RNaseH"/>
    <property type="match status" value="1"/>
</dbReference>
<accession>A0A9Q3D8P0</accession>
<dbReference type="OrthoDB" id="5985335at2759"/>
<dbReference type="GO" id="GO:0004519">
    <property type="term" value="F:endonuclease activity"/>
    <property type="evidence" value="ECO:0007669"/>
    <property type="project" value="UniProtKB-KW"/>
</dbReference>
<protein>
    <recommendedName>
        <fullName evidence="7">Reverse transcriptase RNase H-like domain-containing protein</fullName>
    </recommendedName>
</protein>
<dbReference type="SUPFAM" id="SSF56672">
    <property type="entry name" value="DNA/RNA polymerases"/>
    <property type="match status" value="1"/>
</dbReference>
<dbReference type="GO" id="GO:0016787">
    <property type="term" value="F:hydrolase activity"/>
    <property type="evidence" value="ECO:0007669"/>
    <property type="project" value="UniProtKB-KW"/>
</dbReference>
<dbReference type="InterPro" id="IPR041373">
    <property type="entry name" value="RT_RNaseH"/>
</dbReference>
<keyword evidence="6" id="KW-0695">RNA-directed DNA polymerase</keyword>
<dbReference type="InterPro" id="IPR043502">
    <property type="entry name" value="DNA/RNA_pol_sf"/>
</dbReference>
<sequence>MLLDFWLPFKMFIDESRSKGLGEALSQRQIVYGEPRERVKCYISRKLKDSEARYGATQTECLFLVCAPEKIHHYLEGVVFECYTDSTELKSFLNMNTTNGNMLRLQIATQEYGGKMKIIYKEGKSNTNAYGLSTWLLDNFESNSAYNPEIAAKNPIHFMEIDRIKNFRFSE</sequence>
<keyword evidence="1" id="KW-0808">Transferase</keyword>
<keyword evidence="3" id="KW-0540">Nuclease</keyword>
<dbReference type="AlphaFoldDB" id="A0A9Q3D8P0"/>
<keyword evidence="9" id="KW-1185">Reference proteome</keyword>
<dbReference type="GO" id="GO:0003964">
    <property type="term" value="F:RNA-directed DNA polymerase activity"/>
    <property type="evidence" value="ECO:0007669"/>
    <property type="project" value="UniProtKB-KW"/>
</dbReference>
<organism evidence="8 9">
    <name type="scientific">Austropuccinia psidii MF-1</name>
    <dbReference type="NCBI Taxonomy" id="1389203"/>
    <lineage>
        <taxon>Eukaryota</taxon>
        <taxon>Fungi</taxon>
        <taxon>Dikarya</taxon>
        <taxon>Basidiomycota</taxon>
        <taxon>Pucciniomycotina</taxon>
        <taxon>Pucciniomycetes</taxon>
        <taxon>Pucciniales</taxon>
        <taxon>Sphaerophragmiaceae</taxon>
        <taxon>Austropuccinia</taxon>
    </lineage>
</organism>
<evidence type="ECO:0000256" key="1">
    <source>
        <dbReference type="ARBA" id="ARBA00022679"/>
    </source>
</evidence>
<evidence type="ECO:0000256" key="2">
    <source>
        <dbReference type="ARBA" id="ARBA00022695"/>
    </source>
</evidence>
<evidence type="ECO:0000259" key="7">
    <source>
        <dbReference type="Pfam" id="PF17917"/>
    </source>
</evidence>
<evidence type="ECO:0000313" key="9">
    <source>
        <dbReference type="Proteomes" id="UP000765509"/>
    </source>
</evidence>
<keyword evidence="4" id="KW-0255">Endonuclease</keyword>
<comment type="caution">
    <text evidence="8">The sequence shown here is derived from an EMBL/GenBank/DDBJ whole genome shotgun (WGS) entry which is preliminary data.</text>
</comment>
<evidence type="ECO:0000313" key="8">
    <source>
        <dbReference type="EMBL" id="MBW0498889.1"/>
    </source>
</evidence>
<dbReference type="PANTHER" id="PTHR37984">
    <property type="entry name" value="PROTEIN CBG26694"/>
    <property type="match status" value="1"/>
</dbReference>
<evidence type="ECO:0000256" key="4">
    <source>
        <dbReference type="ARBA" id="ARBA00022759"/>
    </source>
</evidence>
<name>A0A9Q3D8P0_9BASI</name>
<evidence type="ECO:0000256" key="6">
    <source>
        <dbReference type="ARBA" id="ARBA00022918"/>
    </source>
</evidence>
<evidence type="ECO:0000256" key="5">
    <source>
        <dbReference type="ARBA" id="ARBA00022801"/>
    </source>
</evidence>
<proteinExistence type="predicted"/>
<reference evidence="8" key="1">
    <citation type="submission" date="2021-03" db="EMBL/GenBank/DDBJ databases">
        <title>Draft genome sequence of rust myrtle Austropuccinia psidii MF-1, a brazilian biotype.</title>
        <authorList>
            <person name="Quecine M.C."/>
            <person name="Pachon D.M.R."/>
            <person name="Bonatelli M.L."/>
            <person name="Correr F.H."/>
            <person name="Franceschini L.M."/>
            <person name="Leite T.F."/>
            <person name="Margarido G.R.A."/>
            <person name="Almeida C.A."/>
            <person name="Ferrarezi J.A."/>
            <person name="Labate C.A."/>
        </authorList>
    </citation>
    <scope>NUCLEOTIDE SEQUENCE</scope>
    <source>
        <strain evidence="8">MF-1</strain>
    </source>
</reference>
<dbReference type="EMBL" id="AVOT02014958">
    <property type="protein sequence ID" value="MBW0498889.1"/>
    <property type="molecule type" value="Genomic_DNA"/>
</dbReference>
<keyword evidence="2" id="KW-0548">Nucleotidyltransferase</keyword>
<feature type="domain" description="Reverse transcriptase RNase H-like" evidence="7">
    <location>
        <begin position="4"/>
        <end position="112"/>
    </location>
</feature>
<dbReference type="InterPro" id="IPR050951">
    <property type="entry name" value="Retrovirus_Pol_polyprotein"/>
</dbReference>
<evidence type="ECO:0000256" key="3">
    <source>
        <dbReference type="ARBA" id="ARBA00022722"/>
    </source>
</evidence>
<keyword evidence="5" id="KW-0378">Hydrolase</keyword>
<gene>
    <name evidence="8" type="ORF">O181_038604</name>
</gene>
<dbReference type="PANTHER" id="PTHR37984:SF11">
    <property type="entry name" value="INTEGRASE CATALYTIC DOMAIN-CONTAINING PROTEIN"/>
    <property type="match status" value="1"/>
</dbReference>
<dbReference type="Proteomes" id="UP000765509">
    <property type="component" value="Unassembled WGS sequence"/>
</dbReference>